<keyword evidence="3" id="KW-1185">Reference proteome</keyword>
<reference evidence="3" key="1">
    <citation type="journal article" date="2023" name="Mol. Phylogenet. Evol.">
        <title>Genome-scale phylogeny and comparative genomics of the fungal order Sordariales.</title>
        <authorList>
            <person name="Hensen N."/>
            <person name="Bonometti L."/>
            <person name="Westerberg I."/>
            <person name="Brannstrom I.O."/>
            <person name="Guillou S."/>
            <person name="Cros-Aarteil S."/>
            <person name="Calhoun S."/>
            <person name="Haridas S."/>
            <person name="Kuo A."/>
            <person name="Mondo S."/>
            <person name="Pangilinan J."/>
            <person name="Riley R."/>
            <person name="LaButti K."/>
            <person name="Andreopoulos B."/>
            <person name="Lipzen A."/>
            <person name="Chen C."/>
            <person name="Yan M."/>
            <person name="Daum C."/>
            <person name="Ng V."/>
            <person name="Clum A."/>
            <person name="Steindorff A."/>
            <person name="Ohm R.A."/>
            <person name="Martin F."/>
            <person name="Silar P."/>
            <person name="Natvig D.O."/>
            <person name="Lalanne C."/>
            <person name="Gautier V."/>
            <person name="Ament-Velasquez S.L."/>
            <person name="Kruys A."/>
            <person name="Hutchinson M.I."/>
            <person name="Powell A.J."/>
            <person name="Barry K."/>
            <person name="Miller A.N."/>
            <person name="Grigoriev I.V."/>
            <person name="Debuchy R."/>
            <person name="Gladieux P."/>
            <person name="Hiltunen Thoren M."/>
            <person name="Johannesson H."/>
        </authorList>
    </citation>
    <scope>NUCLEOTIDE SEQUENCE [LARGE SCALE GENOMIC DNA]</scope>
    <source>
        <strain evidence="3">CBS 340.73</strain>
    </source>
</reference>
<organism evidence="2 3">
    <name type="scientific">Diplogelasinospora grovesii</name>
    <dbReference type="NCBI Taxonomy" id="303347"/>
    <lineage>
        <taxon>Eukaryota</taxon>
        <taxon>Fungi</taxon>
        <taxon>Dikarya</taxon>
        <taxon>Ascomycota</taxon>
        <taxon>Pezizomycotina</taxon>
        <taxon>Sordariomycetes</taxon>
        <taxon>Sordariomycetidae</taxon>
        <taxon>Sordariales</taxon>
        <taxon>Diplogelasinosporaceae</taxon>
        <taxon>Diplogelasinospora</taxon>
    </lineage>
</organism>
<comment type="caution">
    <text evidence="2">The sequence shown here is derived from an EMBL/GenBank/DDBJ whole genome shotgun (WGS) entry which is preliminary data.</text>
</comment>
<sequence>MTPDNLLYDPTTGRIIALLDYDFAGIQVLPCIYRQRRPVSFASSGSDSAREDELQKPNVKRPSTIQGIDRVADVDELLGALKP</sequence>
<proteinExistence type="predicted"/>
<feature type="region of interest" description="Disordered" evidence="1">
    <location>
        <begin position="42"/>
        <end position="65"/>
    </location>
</feature>
<dbReference type="EMBL" id="MU853790">
    <property type="protein sequence ID" value="KAK3940873.1"/>
    <property type="molecule type" value="Genomic_DNA"/>
</dbReference>
<evidence type="ECO:0000256" key="1">
    <source>
        <dbReference type="SAM" id="MobiDB-lite"/>
    </source>
</evidence>
<gene>
    <name evidence="2" type="ORF">QBC46DRAFT_433137</name>
</gene>
<accession>A0AAN6N9Z6</accession>
<dbReference type="AlphaFoldDB" id="A0AAN6N9Z6"/>
<evidence type="ECO:0000313" key="2">
    <source>
        <dbReference type="EMBL" id="KAK3940873.1"/>
    </source>
</evidence>
<name>A0AAN6N9Z6_9PEZI</name>
<evidence type="ECO:0000313" key="3">
    <source>
        <dbReference type="Proteomes" id="UP001303473"/>
    </source>
</evidence>
<dbReference type="Proteomes" id="UP001303473">
    <property type="component" value="Unassembled WGS sequence"/>
</dbReference>
<protein>
    <submittedName>
        <fullName evidence="2">Uncharacterized protein</fullName>
    </submittedName>
</protein>